<organism evidence="2 3">
    <name type="scientific">Streptomyces sodiiphilus</name>
    <dbReference type="NCBI Taxonomy" id="226217"/>
    <lineage>
        <taxon>Bacteria</taxon>
        <taxon>Bacillati</taxon>
        <taxon>Actinomycetota</taxon>
        <taxon>Actinomycetes</taxon>
        <taxon>Kitasatosporales</taxon>
        <taxon>Streptomycetaceae</taxon>
        <taxon>Streptomyces</taxon>
    </lineage>
</organism>
<evidence type="ECO:0000259" key="1">
    <source>
        <dbReference type="Pfam" id="PF19054"/>
    </source>
</evidence>
<evidence type="ECO:0000313" key="2">
    <source>
        <dbReference type="EMBL" id="GAA1911636.1"/>
    </source>
</evidence>
<evidence type="ECO:0000313" key="3">
    <source>
        <dbReference type="Proteomes" id="UP001501303"/>
    </source>
</evidence>
<protein>
    <recommendedName>
        <fullName evidence="1">DUF5753 domain-containing protein</fullName>
    </recommendedName>
</protein>
<dbReference type="Pfam" id="PF19054">
    <property type="entry name" value="DUF5753"/>
    <property type="match status" value="1"/>
</dbReference>
<comment type="caution">
    <text evidence="2">The sequence shown here is derived from an EMBL/GenBank/DDBJ whole genome shotgun (WGS) entry which is preliminary data.</text>
</comment>
<proteinExistence type="predicted"/>
<reference evidence="2 3" key="1">
    <citation type="journal article" date="2019" name="Int. J. Syst. Evol. Microbiol.">
        <title>The Global Catalogue of Microorganisms (GCM) 10K type strain sequencing project: providing services to taxonomists for standard genome sequencing and annotation.</title>
        <authorList>
            <consortium name="The Broad Institute Genomics Platform"/>
            <consortium name="The Broad Institute Genome Sequencing Center for Infectious Disease"/>
            <person name="Wu L."/>
            <person name="Ma J."/>
        </authorList>
    </citation>
    <scope>NUCLEOTIDE SEQUENCE [LARGE SCALE GENOMIC DNA]</scope>
    <source>
        <strain evidence="2 3">JCM 13581</strain>
    </source>
</reference>
<dbReference type="InterPro" id="IPR043917">
    <property type="entry name" value="DUF5753"/>
</dbReference>
<gene>
    <name evidence="2" type="ORF">GCM10009716_22000</name>
</gene>
<keyword evidence="3" id="KW-1185">Reference proteome</keyword>
<sequence length="150" mass="17235">MCRTAGDAEERINAYVEFRMAGQRRLSDDPPPSFHAVVHESALRTRPLSSQDMRAQLQWIVEVSRLPNVSIQIFPFEAGTYSAFCRAFTIYGGPTPELDTVRLEQPITSPLLRDTERISQYARCSPNYRKWRCLLLTRSLTRSLMKARTP</sequence>
<dbReference type="Proteomes" id="UP001501303">
    <property type="component" value="Unassembled WGS sequence"/>
</dbReference>
<feature type="domain" description="DUF5753" evidence="1">
    <location>
        <begin position="5"/>
        <end position="123"/>
    </location>
</feature>
<name>A0ABN2P4T8_9ACTN</name>
<accession>A0ABN2P4T8</accession>
<dbReference type="EMBL" id="BAAAMJ010000018">
    <property type="protein sequence ID" value="GAA1911636.1"/>
    <property type="molecule type" value="Genomic_DNA"/>
</dbReference>